<reference evidence="1 2" key="2">
    <citation type="journal article" date="2012" name="Int. J. Syst. Evol. Microbiol.">
        <title>Magnetococcus marinus gen. nov., sp. nov., a marine, magnetotactic bacterium that represents a novel lineage (Magnetococcaceae fam. nov.; Magnetococcales ord. nov.) at the base of the Alphaproteobacteria.</title>
        <authorList>
            <person name="Bazylinski D.A."/>
            <person name="Williams T.J."/>
            <person name="Lefevre C.T."/>
            <person name="Berg R.J."/>
            <person name="Zhang C.L."/>
            <person name="Bowser S.S."/>
            <person name="Dean A.J."/>
            <person name="Beveridge T.J."/>
        </authorList>
    </citation>
    <scope>NUCLEOTIDE SEQUENCE [LARGE SCALE GENOMIC DNA]</scope>
    <source>
        <strain evidence="2">ATCC BAA-1437 / JCM 17883 / MC-1</strain>
    </source>
</reference>
<evidence type="ECO:0000313" key="1">
    <source>
        <dbReference type="EMBL" id="ABK45057.1"/>
    </source>
</evidence>
<organism evidence="1 2">
    <name type="scientific">Magnetococcus marinus (strain ATCC BAA-1437 / JCM 17883 / MC-1)</name>
    <dbReference type="NCBI Taxonomy" id="156889"/>
    <lineage>
        <taxon>Bacteria</taxon>
        <taxon>Pseudomonadati</taxon>
        <taxon>Pseudomonadota</taxon>
        <taxon>Magnetococcia</taxon>
        <taxon>Magnetococcales</taxon>
        <taxon>Magnetococcaceae</taxon>
        <taxon>Magnetococcus</taxon>
    </lineage>
</organism>
<accession>A0LAR4</accession>
<protein>
    <submittedName>
        <fullName evidence="1">Uncharacterized protein</fullName>
    </submittedName>
</protein>
<keyword evidence="2" id="KW-1185">Reference proteome</keyword>
<dbReference type="STRING" id="156889.Mmc1_2558"/>
<proteinExistence type="predicted"/>
<dbReference type="Proteomes" id="UP000002586">
    <property type="component" value="Chromosome"/>
</dbReference>
<dbReference type="RefSeq" id="WP_011714176.1">
    <property type="nucleotide sequence ID" value="NC_008576.1"/>
</dbReference>
<name>A0LAR4_MAGMM</name>
<dbReference type="AlphaFoldDB" id="A0LAR4"/>
<sequence>MPLQAPLDLGFLEELSGYRWITDKVCITIIDEASPYAAVPHDSFYADLAQLRATLSSTRVQVGCMELKSRPSSLLTPVGVPFPSEVHRWVSQRPSIEDWDMLLQSMRSMPKRVLLSCDASGSTNGFGDSRIRVSLFAWIAQLENRGVTVITREYQDERWLRQLVKDISENSA</sequence>
<dbReference type="HOGENOM" id="CLU_1553414_0_0_5"/>
<dbReference type="KEGG" id="mgm:Mmc1_2558"/>
<reference evidence="2" key="1">
    <citation type="journal article" date="2009" name="Appl. Environ. Microbiol.">
        <title>Complete genome sequence of the chemolithoautotrophic marine magnetotactic coccus strain MC-1.</title>
        <authorList>
            <person name="Schubbe S."/>
            <person name="Williams T.J."/>
            <person name="Xie G."/>
            <person name="Kiss H.E."/>
            <person name="Brettin T.S."/>
            <person name="Martinez D."/>
            <person name="Ross C.A."/>
            <person name="Schuler D."/>
            <person name="Cox B.L."/>
            <person name="Nealson K.H."/>
            <person name="Bazylinski D.A."/>
        </authorList>
    </citation>
    <scope>NUCLEOTIDE SEQUENCE [LARGE SCALE GENOMIC DNA]</scope>
    <source>
        <strain evidence="2">ATCC BAA-1437 / JCM 17883 / MC-1</strain>
    </source>
</reference>
<evidence type="ECO:0000313" key="2">
    <source>
        <dbReference type="Proteomes" id="UP000002586"/>
    </source>
</evidence>
<gene>
    <name evidence="1" type="ordered locus">Mmc1_2558</name>
</gene>
<dbReference type="EMBL" id="CP000471">
    <property type="protein sequence ID" value="ABK45057.1"/>
    <property type="molecule type" value="Genomic_DNA"/>
</dbReference>